<dbReference type="GO" id="GO:0017076">
    <property type="term" value="F:purine nucleotide binding"/>
    <property type="evidence" value="ECO:0007669"/>
    <property type="project" value="InterPro"/>
</dbReference>
<proteinExistence type="predicted"/>
<name>A0A196SDK2_BLAHN</name>
<dbReference type="InterPro" id="IPR008210">
    <property type="entry name" value="PEP_carboxykinase_N"/>
</dbReference>
<reference evidence="1 2" key="1">
    <citation type="submission" date="2016-05" db="EMBL/GenBank/DDBJ databases">
        <title>Nuclear genome of Blastocystis sp. subtype 1 NandII.</title>
        <authorList>
            <person name="Gentekaki E."/>
            <person name="Curtis B."/>
            <person name="Stairs C."/>
            <person name="Eme L."/>
            <person name="Herman E."/>
            <person name="Klimes V."/>
            <person name="Arias M.C."/>
            <person name="Elias M."/>
            <person name="Hilliou F."/>
            <person name="Klute M."/>
            <person name="Malik S.-B."/>
            <person name="Pightling A."/>
            <person name="Rachubinski R."/>
            <person name="Salas D."/>
            <person name="Schlacht A."/>
            <person name="Suga H."/>
            <person name="Archibald J."/>
            <person name="Ball S.G."/>
            <person name="Clark G."/>
            <person name="Dacks J."/>
            <person name="Van Der Giezen M."/>
            <person name="Tsaousis A."/>
            <person name="Roger A."/>
        </authorList>
    </citation>
    <scope>NUCLEOTIDE SEQUENCE [LARGE SCALE GENOMIC DNA]</scope>
    <source>
        <strain evidence="2">ATCC 50177 / NandII</strain>
    </source>
</reference>
<organism evidence="1 2">
    <name type="scientific">Blastocystis sp. subtype 1 (strain ATCC 50177 / NandII)</name>
    <dbReference type="NCBI Taxonomy" id="478820"/>
    <lineage>
        <taxon>Eukaryota</taxon>
        <taxon>Sar</taxon>
        <taxon>Stramenopiles</taxon>
        <taxon>Bigyra</taxon>
        <taxon>Opalozoa</taxon>
        <taxon>Opalinata</taxon>
        <taxon>Blastocystidae</taxon>
        <taxon>Blastocystis</taxon>
    </lineage>
</organism>
<dbReference type="OrthoDB" id="68755at2759"/>
<comment type="caution">
    <text evidence="1">The sequence shown here is derived from an EMBL/GenBank/DDBJ whole genome shotgun (WGS) entry which is preliminary data.</text>
</comment>
<dbReference type="GO" id="GO:0006094">
    <property type="term" value="P:gluconeogenesis"/>
    <property type="evidence" value="ECO:0007669"/>
    <property type="project" value="InterPro"/>
</dbReference>
<dbReference type="Gene3D" id="3.40.449.10">
    <property type="entry name" value="Phosphoenolpyruvate Carboxykinase, domain 1"/>
    <property type="match status" value="1"/>
</dbReference>
<protein>
    <submittedName>
        <fullName evidence="1">Uncharacterized protein</fullName>
    </submittedName>
</protein>
<dbReference type="AlphaFoldDB" id="A0A196SDK2"/>
<dbReference type="GO" id="GO:0004611">
    <property type="term" value="F:phosphoenolpyruvate carboxykinase activity"/>
    <property type="evidence" value="ECO:0007669"/>
    <property type="project" value="InterPro"/>
</dbReference>
<evidence type="ECO:0000313" key="1">
    <source>
        <dbReference type="EMBL" id="OAO14212.1"/>
    </source>
</evidence>
<gene>
    <name evidence="1" type="ORF">AV274_4135</name>
</gene>
<dbReference type="EMBL" id="LXWW01000281">
    <property type="protein sequence ID" value="OAO14212.1"/>
    <property type="molecule type" value="Genomic_DNA"/>
</dbReference>
<evidence type="ECO:0000313" key="2">
    <source>
        <dbReference type="Proteomes" id="UP000078348"/>
    </source>
</evidence>
<sequence>MKYFKGSDWLKDSTKLHFNPDATALADLIPGKVDENSNFIVSDRMDETQLSFTSEGFDDAKKKIDDFLSSQPSIFVQDGKLGTTERTCIHVRTVTNDPLSALLLKSITFPLPDVRSKSNNEYNNNLTVYIAKGNKSMKSCLVGKQVTHHNYTLLLNGSCSIRQMIDTIAEAASSLYHTNNKDLADLTSGEASAKDTINTVVLPCSCIRAKNNVSSFVFSNDTDVNTIDHTYLDEVHRNSFTSGSLFSLDHTVITNQSVHCLFGGVQLSNKIGTLLPPTQSVIVNDSVLTAVTNDVKCTIPSTLLFIQHATNMSELTYGDLKKLMSNWSKPDDMRDYMLAWTKMYKAECYRISYTIMKDLIREMETIEYNQKE</sequence>
<keyword evidence="2" id="KW-1185">Reference proteome</keyword>
<dbReference type="SUPFAM" id="SSF68923">
    <property type="entry name" value="PEP carboxykinase N-terminal domain"/>
    <property type="match status" value="1"/>
</dbReference>
<accession>A0A196SDK2</accession>
<dbReference type="Proteomes" id="UP000078348">
    <property type="component" value="Unassembled WGS sequence"/>
</dbReference>